<proteinExistence type="predicted"/>
<accession>A0A834GLZ5</accession>
<dbReference type="OrthoDB" id="2016287at2759"/>
<reference evidence="2" key="1">
    <citation type="submission" date="2019-11" db="EMBL/GenBank/DDBJ databases">
        <authorList>
            <person name="Liu Y."/>
            <person name="Hou J."/>
            <person name="Li T.-Q."/>
            <person name="Guan C.-H."/>
            <person name="Wu X."/>
            <person name="Wu H.-Z."/>
            <person name="Ling F."/>
            <person name="Zhang R."/>
            <person name="Shi X.-G."/>
            <person name="Ren J.-P."/>
            <person name="Chen E.-F."/>
            <person name="Sun J.-M."/>
        </authorList>
    </citation>
    <scope>NUCLEOTIDE SEQUENCE</scope>
    <source>
        <strain evidence="2">Adult_tree_wgs_1</strain>
        <tissue evidence="2">Leaves</tissue>
    </source>
</reference>
<dbReference type="InterPro" id="IPR002156">
    <property type="entry name" value="RNaseH_domain"/>
</dbReference>
<comment type="caution">
    <text evidence="2">The sequence shown here is derived from an EMBL/GenBank/DDBJ whole genome shotgun (WGS) entry which is preliminary data.</text>
</comment>
<evidence type="ECO:0000259" key="1">
    <source>
        <dbReference type="PROSITE" id="PS50879"/>
    </source>
</evidence>
<dbReference type="FunFam" id="3.30.420.10:FF:000076">
    <property type="entry name" value="RBR-type E3 ubiquitin transferase"/>
    <property type="match status" value="1"/>
</dbReference>
<dbReference type="CDD" id="cd09279">
    <property type="entry name" value="RNase_HI_like"/>
    <property type="match status" value="1"/>
</dbReference>
<organism evidence="2 3">
    <name type="scientific">Rhododendron simsii</name>
    <name type="common">Sims's rhododendron</name>
    <dbReference type="NCBI Taxonomy" id="118357"/>
    <lineage>
        <taxon>Eukaryota</taxon>
        <taxon>Viridiplantae</taxon>
        <taxon>Streptophyta</taxon>
        <taxon>Embryophyta</taxon>
        <taxon>Tracheophyta</taxon>
        <taxon>Spermatophyta</taxon>
        <taxon>Magnoliopsida</taxon>
        <taxon>eudicotyledons</taxon>
        <taxon>Gunneridae</taxon>
        <taxon>Pentapetalae</taxon>
        <taxon>asterids</taxon>
        <taxon>Ericales</taxon>
        <taxon>Ericaceae</taxon>
        <taxon>Ericoideae</taxon>
        <taxon>Rhodoreae</taxon>
        <taxon>Rhododendron</taxon>
    </lineage>
</organism>
<keyword evidence="3" id="KW-1185">Reference proteome</keyword>
<dbReference type="InterPro" id="IPR012337">
    <property type="entry name" value="RNaseH-like_sf"/>
</dbReference>
<dbReference type="Gene3D" id="3.30.420.10">
    <property type="entry name" value="Ribonuclease H-like superfamily/Ribonuclease H"/>
    <property type="match status" value="1"/>
</dbReference>
<name>A0A834GLZ5_RHOSS</name>
<sequence>MDREKDAFYVVKKGDIIGVYKCLNDCQALLGSSVIFCYLLTYLHLSLLSPPTYLAALLDWQLLVHYPANCRLNMDVFPHLFCFEFDWIILIRGIAIKRVRDPSVSVFKGYGLRKEAEDYLVSNGLKNAVYSVAATDVEDRLFGQLSVCPFQQPHSSKGKALDQLISDRRLQHKEVVPTSIPVTPQSKHAVFQNIIQVPSSSSISIPSAISVVVNSFANSQICQAQGFCTLEFDGASKGNPGLAGAGAVLRVEGGSGSRVCRLREGVGIATNNVAEYRALLLGLNYALQKGYKHIRVQGDSKLVVMQVQGLWKLKNQNMADLCKVAKELKDRFLSFEIRHVERDLNSAADVQANLAIHLKNGDVQEEWETK</sequence>
<dbReference type="InterPro" id="IPR036397">
    <property type="entry name" value="RNaseH_sf"/>
</dbReference>
<dbReference type="Proteomes" id="UP000626092">
    <property type="component" value="Unassembled WGS sequence"/>
</dbReference>
<dbReference type="AlphaFoldDB" id="A0A834GLZ5"/>
<dbReference type="EMBL" id="WJXA01000008">
    <property type="protein sequence ID" value="KAF7136410.1"/>
    <property type="molecule type" value="Genomic_DNA"/>
</dbReference>
<dbReference type="PANTHER" id="PTHR46387">
    <property type="entry name" value="POLYNUCLEOTIDYL TRANSFERASE, RIBONUCLEASE H-LIKE SUPERFAMILY PROTEIN"/>
    <property type="match status" value="1"/>
</dbReference>
<gene>
    <name evidence="2" type="ORF">RHSIM_Rhsim08G0056900</name>
</gene>
<evidence type="ECO:0000313" key="3">
    <source>
        <dbReference type="Proteomes" id="UP000626092"/>
    </source>
</evidence>
<dbReference type="Pfam" id="PF13456">
    <property type="entry name" value="RVT_3"/>
    <property type="match status" value="1"/>
</dbReference>
<feature type="domain" description="RNase H type-1" evidence="1">
    <location>
        <begin position="224"/>
        <end position="357"/>
    </location>
</feature>
<dbReference type="SUPFAM" id="SSF53098">
    <property type="entry name" value="Ribonuclease H-like"/>
    <property type="match status" value="1"/>
</dbReference>
<dbReference type="GO" id="GO:0004523">
    <property type="term" value="F:RNA-DNA hybrid ribonuclease activity"/>
    <property type="evidence" value="ECO:0007669"/>
    <property type="project" value="InterPro"/>
</dbReference>
<dbReference type="GO" id="GO:0003676">
    <property type="term" value="F:nucleic acid binding"/>
    <property type="evidence" value="ECO:0007669"/>
    <property type="project" value="InterPro"/>
</dbReference>
<evidence type="ECO:0000313" key="2">
    <source>
        <dbReference type="EMBL" id="KAF7136410.1"/>
    </source>
</evidence>
<dbReference type="PANTHER" id="PTHR46387:SF40">
    <property type="entry name" value="POLYNUCLEOTIDYL TRANSFERASE, RIBONUCLEASE H-LIKE SUPERFAMILY PROTEIN"/>
    <property type="match status" value="1"/>
</dbReference>
<protein>
    <recommendedName>
        <fullName evidence="1">RNase H type-1 domain-containing protein</fullName>
    </recommendedName>
</protein>
<dbReference type="PROSITE" id="PS50879">
    <property type="entry name" value="RNASE_H_1"/>
    <property type="match status" value="1"/>
</dbReference>